<keyword evidence="2" id="KW-0460">Magnesium</keyword>
<keyword evidence="2" id="KW-0533">Nickel</keyword>
<feature type="binding site" evidence="2">
    <location>
        <position position="357"/>
    </location>
    <ligand>
        <name>Fe cation</name>
        <dbReference type="ChEBI" id="CHEBI:24875"/>
    </ligand>
</feature>
<keyword evidence="2" id="KW-0408">Iron</keyword>
<dbReference type="PANTHER" id="PTHR43485">
    <property type="entry name" value="HYDROGENASE-4 COMPONENT G"/>
    <property type="match status" value="1"/>
</dbReference>
<keyword evidence="1" id="KW-0560">Oxidoreductase</keyword>
<organism evidence="4 5">
    <name type="scientific">Desulfobaculum bizertense DSM 18034</name>
    <dbReference type="NCBI Taxonomy" id="1121442"/>
    <lineage>
        <taxon>Bacteria</taxon>
        <taxon>Pseudomonadati</taxon>
        <taxon>Thermodesulfobacteriota</taxon>
        <taxon>Desulfovibrionia</taxon>
        <taxon>Desulfovibrionales</taxon>
        <taxon>Desulfovibrionaceae</taxon>
        <taxon>Desulfobaculum</taxon>
    </lineage>
</organism>
<dbReference type="RefSeq" id="WP_078684196.1">
    <property type="nucleotide sequence ID" value="NZ_FUYA01000002.1"/>
</dbReference>
<evidence type="ECO:0000256" key="1">
    <source>
        <dbReference type="ARBA" id="ARBA00023002"/>
    </source>
</evidence>
<evidence type="ECO:0000313" key="5">
    <source>
        <dbReference type="Proteomes" id="UP000189733"/>
    </source>
</evidence>
<dbReference type="OrthoDB" id="9801496at2"/>
<dbReference type="Gene3D" id="1.10.645.10">
    <property type="entry name" value="Cytochrome-c3 Hydrogenase, chain B"/>
    <property type="match status" value="1"/>
</dbReference>
<dbReference type="STRING" id="1121442.SAMN02745702_00893"/>
<proteinExistence type="predicted"/>
<dbReference type="Pfam" id="PF00374">
    <property type="entry name" value="NiFeSe_Hases"/>
    <property type="match status" value="1"/>
</dbReference>
<evidence type="ECO:0000259" key="3">
    <source>
        <dbReference type="Pfam" id="PF00346"/>
    </source>
</evidence>
<evidence type="ECO:0000313" key="4">
    <source>
        <dbReference type="EMBL" id="SKA67814.1"/>
    </source>
</evidence>
<dbReference type="InterPro" id="IPR001501">
    <property type="entry name" value="Ni-dep_hyd_lsu"/>
</dbReference>
<dbReference type="GO" id="GO:0051287">
    <property type="term" value="F:NAD binding"/>
    <property type="evidence" value="ECO:0007669"/>
    <property type="project" value="InterPro"/>
</dbReference>
<keyword evidence="5" id="KW-1185">Reference proteome</keyword>
<dbReference type="GO" id="GO:0016651">
    <property type="term" value="F:oxidoreductase activity, acting on NAD(P)H"/>
    <property type="evidence" value="ECO:0007669"/>
    <property type="project" value="InterPro"/>
</dbReference>
<dbReference type="InterPro" id="IPR052197">
    <property type="entry name" value="ComplexI_49kDa-like"/>
</dbReference>
<dbReference type="Pfam" id="PF00346">
    <property type="entry name" value="Complex1_49kDa"/>
    <property type="match status" value="2"/>
</dbReference>
<protein>
    <submittedName>
        <fullName evidence="4">Ni,Fe-hydrogenase III large subunit</fullName>
    </submittedName>
</protein>
<dbReference type="GO" id="GO:0048038">
    <property type="term" value="F:quinone binding"/>
    <property type="evidence" value="ECO:0007669"/>
    <property type="project" value="InterPro"/>
</dbReference>
<dbReference type="InterPro" id="IPR029014">
    <property type="entry name" value="NiFe-Hase_large"/>
</dbReference>
<dbReference type="Proteomes" id="UP000189733">
    <property type="component" value="Unassembled WGS sequence"/>
</dbReference>
<feature type="domain" description="NADH-quinone oxidoreductase subunit D" evidence="3">
    <location>
        <begin position="287"/>
        <end position="360"/>
    </location>
</feature>
<feature type="binding site" evidence="2">
    <location>
        <position position="67"/>
    </location>
    <ligand>
        <name>Fe cation</name>
        <dbReference type="ChEBI" id="CHEBI:24875"/>
    </ligand>
</feature>
<keyword evidence="2" id="KW-0479">Metal-binding</keyword>
<dbReference type="SUPFAM" id="SSF56762">
    <property type="entry name" value="HydB/Nqo4-like"/>
    <property type="match status" value="1"/>
</dbReference>
<dbReference type="EMBL" id="FUYA01000002">
    <property type="protein sequence ID" value="SKA67814.1"/>
    <property type="molecule type" value="Genomic_DNA"/>
</dbReference>
<feature type="domain" description="NADH-quinone oxidoreductase subunit D" evidence="3">
    <location>
        <begin position="118"/>
        <end position="281"/>
    </location>
</feature>
<sequence>MSTYSIPVGPLHVALEEPMYFRVEVEGETVKGLEVNAGHVHRGMESLAMQRNYFQNITLTERLCSLCSNSHPCTYCMAIENLAGIKVPERARYLRVMADEIKRIASNLFNVGIMAHIIGFESLFMHVMETRELAQDVKEGVYGNRMDLAANCIGGVKYDIDDDIETFLRTQLEAMKRPIEKIHKVYETDPLIIARTQGVGILPKEDALHMGVVGPVARASGVTCDIRVNAPYAAYEHLSFTLQTRTEADVQSRALVRLREVMDALSLIEQCLDQMTPGPLVPDYLPEIPEGQSVARSEAPRGELIYYLKSDGTDRPQRLKWRVPTYMNWEALHVMMKDCKVSDIPLIVNSIDPCISCTER</sequence>
<feature type="binding site" evidence="2">
    <location>
        <position position="67"/>
    </location>
    <ligand>
        <name>Ni(2+)</name>
        <dbReference type="ChEBI" id="CHEBI:49786"/>
    </ligand>
</feature>
<name>A0A1T4VS49_9BACT</name>
<reference evidence="4 5" key="1">
    <citation type="submission" date="2017-02" db="EMBL/GenBank/DDBJ databases">
        <authorList>
            <person name="Peterson S.W."/>
        </authorList>
    </citation>
    <scope>NUCLEOTIDE SEQUENCE [LARGE SCALE GENOMIC DNA]</scope>
    <source>
        <strain evidence="4 5">DSM 18034</strain>
    </source>
</reference>
<feature type="binding site" evidence="2">
    <location>
        <position position="64"/>
    </location>
    <ligand>
        <name>Ni(2+)</name>
        <dbReference type="ChEBI" id="CHEBI:49786"/>
    </ligand>
</feature>
<dbReference type="PANTHER" id="PTHR43485:SF1">
    <property type="entry name" value="FORMATE HYDROGENLYASE SUBUNIT 5-RELATED"/>
    <property type="match status" value="1"/>
</dbReference>
<dbReference type="AlphaFoldDB" id="A0A1T4VS49"/>
<accession>A0A1T4VS49</accession>
<evidence type="ECO:0000256" key="2">
    <source>
        <dbReference type="PIRSR" id="PIRSR601501-1"/>
    </source>
</evidence>
<gene>
    <name evidence="4" type="ORF">SAMN02745702_00893</name>
</gene>
<feature type="binding site" evidence="2">
    <location>
        <position position="354"/>
    </location>
    <ligand>
        <name>Ni(2+)</name>
        <dbReference type="ChEBI" id="CHEBI:49786"/>
    </ligand>
</feature>
<dbReference type="InterPro" id="IPR001135">
    <property type="entry name" value="NADH_Q_OxRdtase_suD"/>
</dbReference>
<comment type="cofactor">
    <cofactor evidence="2">
        <name>Ni(2+)</name>
        <dbReference type="ChEBI" id="CHEBI:49786"/>
    </cofactor>
</comment>
<dbReference type="GO" id="GO:0016151">
    <property type="term" value="F:nickel cation binding"/>
    <property type="evidence" value="ECO:0007669"/>
    <property type="project" value="InterPro"/>
</dbReference>
<feature type="binding site" evidence="2">
    <location>
        <position position="45"/>
    </location>
    <ligand>
        <name>Mg(2+)</name>
        <dbReference type="ChEBI" id="CHEBI:18420"/>
    </ligand>
</feature>
<comment type="cofactor">
    <cofactor evidence="2">
        <name>Fe cation</name>
        <dbReference type="ChEBI" id="CHEBI:24875"/>
    </cofactor>
</comment>